<comment type="caution">
    <text evidence="1">The sequence shown here is derived from an EMBL/GenBank/DDBJ whole genome shotgun (WGS) entry which is preliminary data.</text>
</comment>
<organism evidence="1 2">
    <name type="scientific">Smallanthus sonchifolius</name>
    <dbReference type="NCBI Taxonomy" id="185202"/>
    <lineage>
        <taxon>Eukaryota</taxon>
        <taxon>Viridiplantae</taxon>
        <taxon>Streptophyta</taxon>
        <taxon>Embryophyta</taxon>
        <taxon>Tracheophyta</taxon>
        <taxon>Spermatophyta</taxon>
        <taxon>Magnoliopsida</taxon>
        <taxon>eudicotyledons</taxon>
        <taxon>Gunneridae</taxon>
        <taxon>Pentapetalae</taxon>
        <taxon>asterids</taxon>
        <taxon>campanulids</taxon>
        <taxon>Asterales</taxon>
        <taxon>Asteraceae</taxon>
        <taxon>Asteroideae</taxon>
        <taxon>Heliantheae alliance</taxon>
        <taxon>Millerieae</taxon>
        <taxon>Smallanthus</taxon>
    </lineage>
</organism>
<gene>
    <name evidence="1" type="ORF">L1987_62803</name>
</gene>
<reference evidence="2" key="1">
    <citation type="journal article" date="2022" name="Mol. Ecol. Resour.">
        <title>The genomes of chicory, endive, great burdock and yacon provide insights into Asteraceae palaeo-polyploidization history and plant inulin production.</title>
        <authorList>
            <person name="Fan W."/>
            <person name="Wang S."/>
            <person name="Wang H."/>
            <person name="Wang A."/>
            <person name="Jiang F."/>
            <person name="Liu H."/>
            <person name="Zhao H."/>
            <person name="Xu D."/>
            <person name="Zhang Y."/>
        </authorList>
    </citation>
    <scope>NUCLEOTIDE SEQUENCE [LARGE SCALE GENOMIC DNA]</scope>
    <source>
        <strain evidence="2">cv. Yunnan</strain>
    </source>
</reference>
<accession>A0ACB9CBF0</accession>
<dbReference type="Proteomes" id="UP001056120">
    <property type="component" value="Linkage Group LG21"/>
</dbReference>
<dbReference type="EMBL" id="CM042038">
    <property type="protein sequence ID" value="KAI3731614.1"/>
    <property type="molecule type" value="Genomic_DNA"/>
</dbReference>
<evidence type="ECO:0000313" key="2">
    <source>
        <dbReference type="Proteomes" id="UP001056120"/>
    </source>
</evidence>
<proteinExistence type="predicted"/>
<sequence length="102" mass="12135">MHESCMVNDSWMKKKKSSDQAPLNHKEGFFVSQKIFKINHSWKKRVLECDFMLKLWISFALFIQQSFMLLRPKRNCSGFNLLFGFKNPCFHNHKAVFFIKSG</sequence>
<name>A0ACB9CBF0_9ASTR</name>
<evidence type="ECO:0000313" key="1">
    <source>
        <dbReference type="EMBL" id="KAI3731614.1"/>
    </source>
</evidence>
<reference evidence="1 2" key="2">
    <citation type="journal article" date="2022" name="Mol. Ecol. Resour.">
        <title>The genomes of chicory, endive, great burdock and yacon provide insights into Asteraceae paleo-polyploidization history and plant inulin production.</title>
        <authorList>
            <person name="Fan W."/>
            <person name="Wang S."/>
            <person name="Wang H."/>
            <person name="Wang A."/>
            <person name="Jiang F."/>
            <person name="Liu H."/>
            <person name="Zhao H."/>
            <person name="Xu D."/>
            <person name="Zhang Y."/>
        </authorList>
    </citation>
    <scope>NUCLEOTIDE SEQUENCE [LARGE SCALE GENOMIC DNA]</scope>
    <source>
        <strain evidence="2">cv. Yunnan</strain>
        <tissue evidence="1">Leaves</tissue>
    </source>
</reference>
<keyword evidence="2" id="KW-1185">Reference proteome</keyword>
<protein>
    <submittedName>
        <fullName evidence="1">Uncharacterized protein</fullName>
    </submittedName>
</protein>